<proteinExistence type="predicted"/>
<accession>A0A8S3YW68</accession>
<sequence>MAFVWLQVKPNDADGTIEILCGQSLQSLINRLRHQAESRERELSAKRLEQENMEAKKDGASKSEEDENRAFNITLATATIKSHKLNSDLGKTQTFTCLLTICRLLVYKLHSRQLKALELQPALTPEPLDMTSYCSYDYDVDHVCSINRSPLKSLRPNGFTTLAHADRCQIHRDLSSSALLPPGISTPPPSAQNRLLLGGRSFREVHYPGDMSLRFVKPLMNTSKSFTSSGLDSSEHYPQGHTTLPANRKAVLVSCGPKSPLGKRSKSVTFSQPVAMVTPMNSESEESMEKSMLSVEVDDPSYDNLNKLDIPDYPVIPGDSDLIHFSKWDHEVQEQNPIRSKSMSTFHNPNTSTPETKVFVTPSCDLRVNFDTEDLSYMSDSPSSFWSPPKHNGKPLVLPKPQKAELYETGV</sequence>
<organism evidence="2 3">
    <name type="scientific">Candidula unifasciata</name>
    <dbReference type="NCBI Taxonomy" id="100452"/>
    <lineage>
        <taxon>Eukaryota</taxon>
        <taxon>Metazoa</taxon>
        <taxon>Spiralia</taxon>
        <taxon>Lophotrochozoa</taxon>
        <taxon>Mollusca</taxon>
        <taxon>Gastropoda</taxon>
        <taxon>Heterobranchia</taxon>
        <taxon>Euthyneura</taxon>
        <taxon>Panpulmonata</taxon>
        <taxon>Eupulmonata</taxon>
        <taxon>Stylommatophora</taxon>
        <taxon>Helicina</taxon>
        <taxon>Helicoidea</taxon>
        <taxon>Geomitridae</taxon>
        <taxon>Candidula</taxon>
    </lineage>
</organism>
<dbReference type="Proteomes" id="UP000678393">
    <property type="component" value="Unassembled WGS sequence"/>
</dbReference>
<name>A0A8S3YW68_9EUPU</name>
<dbReference type="AlphaFoldDB" id="A0A8S3YW68"/>
<evidence type="ECO:0000256" key="1">
    <source>
        <dbReference type="SAM" id="MobiDB-lite"/>
    </source>
</evidence>
<evidence type="ECO:0000313" key="3">
    <source>
        <dbReference type="Proteomes" id="UP000678393"/>
    </source>
</evidence>
<protein>
    <submittedName>
        <fullName evidence="2">Uncharacterized protein</fullName>
    </submittedName>
</protein>
<dbReference type="OrthoDB" id="6045564at2759"/>
<feature type="region of interest" description="Disordered" evidence="1">
    <location>
        <begin position="40"/>
        <end position="66"/>
    </location>
</feature>
<keyword evidence="3" id="KW-1185">Reference proteome</keyword>
<feature type="region of interest" description="Disordered" evidence="1">
    <location>
        <begin position="379"/>
        <end position="411"/>
    </location>
</feature>
<reference evidence="2" key="1">
    <citation type="submission" date="2021-04" db="EMBL/GenBank/DDBJ databases">
        <authorList>
            <consortium name="Molecular Ecology Group"/>
        </authorList>
    </citation>
    <scope>NUCLEOTIDE SEQUENCE</scope>
</reference>
<dbReference type="EMBL" id="CAJHNH020000903">
    <property type="protein sequence ID" value="CAG5120478.1"/>
    <property type="molecule type" value="Genomic_DNA"/>
</dbReference>
<comment type="caution">
    <text evidence="2">The sequence shown here is derived from an EMBL/GenBank/DDBJ whole genome shotgun (WGS) entry which is preliminary data.</text>
</comment>
<feature type="compositionally biased region" description="Basic and acidic residues" evidence="1">
    <location>
        <begin position="40"/>
        <end position="63"/>
    </location>
</feature>
<gene>
    <name evidence="2" type="ORF">CUNI_LOCUS6036</name>
</gene>
<evidence type="ECO:0000313" key="2">
    <source>
        <dbReference type="EMBL" id="CAG5120478.1"/>
    </source>
</evidence>
<feature type="compositionally biased region" description="Basic and acidic residues" evidence="1">
    <location>
        <begin position="402"/>
        <end position="411"/>
    </location>
</feature>